<feature type="region of interest" description="Disordered" evidence="2">
    <location>
        <begin position="1"/>
        <end position="90"/>
    </location>
</feature>
<evidence type="ECO:0000256" key="1">
    <source>
        <dbReference type="SAM" id="Coils"/>
    </source>
</evidence>
<dbReference type="OrthoDB" id="3211582at2759"/>
<sequence>MGLFGHHSTDSTTTPGSSSNSTRSPRRSNAEPTPTESRRSGLFGSKRNESPSTTASVSSGSIKHSSSILHRNREDPSISAARDQVTAAEGAEKAADRALVAARQSVKDARDHVKKLEKEAAEDARLARIKQDQAASISKRAKPLGRHGH</sequence>
<dbReference type="EMBL" id="CP055901">
    <property type="protein sequence ID" value="QKX60541.1"/>
    <property type="molecule type" value="Genomic_DNA"/>
</dbReference>
<dbReference type="AlphaFoldDB" id="A0A7H8R4D4"/>
<name>A0A7H8R4D4_TALRU</name>
<accession>A0A7H8R4D4</accession>
<reference evidence="4" key="1">
    <citation type="submission" date="2020-06" db="EMBL/GenBank/DDBJ databases">
        <title>A chromosome-scale genome assembly of Talaromyces rugulosus W13939.</title>
        <authorList>
            <person name="Wang B."/>
            <person name="Guo L."/>
            <person name="Ye K."/>
            <person name="Wang L."/>
        </authorList>
    </citation>
    <scope>NUCLEOTIDE SEQUENCE [LARGE SCALE GENOMIC DNA]</scope>
    <source>
        <strain evidence="4">W13939</strain>
    </source>
</reference>
<feature type="coiled-coil region" evidence="1">
    <location>
        <begin position="99"/>
        <end position="126"/>
    </location>
</feature>
<keyword evidence="4" id="KW-1185">Reference proteome</keyword>
<gene>
    <name evidence="3" type="ORF">TRUGW13939_07686</name>
</gene>
<feature type="compositionally biased region" description="Basic residues" evidence="2">
    <location>
        <begin position="139"/>
        <end position="149"/>
    </location>
</feature>
<protein>
    <submittedName>
        <fullName evidence="3">Uncharacterized protein</fullName>
    </submittedName>
</protein>
<dbReference type="KEGG" id="trg:TRUGW13939_07686"/>
<evidence type="ECO:0000313" key="4">
    <source>
        <dbReference type="Proteomes" id="UP000509510"/>
    </source>
</evidence>
<dbReference type="RefSeq" id="XP_035346717.1">
    <property type="nucleotide sequence ID" value="XM_035490824.1"/>
</dbReference>
<dbReference type="Proteomes" id="UP000509510">
    <property type="component" value="Chromosome IV"/>
</dbReference>
<feature type="region of interest" description="Disordered" evidence="2">
    <location>
        <begin position="130"/>
        <end position="149"/>
    </location>
</feature>
<keyword evidence="1" id="KW-0175">Coiled coil</keyword>
<evidence type="ECO:0000313" key="3">
    <source>
        <dbReference type="EMBL" id="QKX60541.1"/>
    </source>
</evidence>
<evidence type="ECO:0000256" key="2">
    <source>
        <dbReference type="SAM" id="MobiDB-lite"/>
    </source>
</evidence>
<proteinExistence type="predicted"/>
<feature type="compositionally biased region" description="Low complexity" evidence="2">
    <location>
        <begin position="50"/>
        <end position="67"/>
    </location>
</feature>
<dbReference type="GeneID" id="55995176"/>
<organism evidence="3 4">
    <name type="scientific">Talaromyces rugulosus</name>
    <name type="common">Penicillium rugulosum</name>
    <dbReference type="NCBI Taxonomy" id="121627"/>
    <lineage>
        <taxon>Eukaryota</taxon>
        <taxon>Fungi</taxon>
        <taxon>Dikarya</taxon>
        <taxon>Ascomycota</taxon>
        <taxon>Pezizomycotina</taxon>
        <taxon>Eurotiomycetes</taxon>
        <taxon>Eurotiomycetidae</taxon>
        <taxon>Eurotiales</taxon>
        <taxon>Trichocomaceae</taxon>
        <taxon>Talaromyces</taxon>
        <taxon>Talaromyces sect. Islandici</taxon>
    </lineage>
</organism>
<feature type="compositionally biased region" description="Low complexity" evidence="2">
    <location>
        <begin position="10"/>
        <end position="23"/>
    </location>
</feature>